<dbReference type="Proteomes" id="UP000007306">
    <property type="component" value="Chromosome 10"/>
</dbReference>
<dbReference type="HOGENOM" id="CLU_2642138_0_0_1"/>
<evidence type="ECO:0000313" key="1">
    <source>
        <dbReference type="EnsemblPlants" id="ORGLA10G0006400.1"/>
    </source>
</evidence>
<dbReference type="AlphaFoldDB" id="I1QS81"/>
<name>I1QS81_ORYGL</name>
<reference evidence="1" key="1">
    <citation type="submission" date="2015-06" db="UniProtKB">
        <authorList>
            <consortium name="EnsemblPlants"/>
        </authorList>
    </citation>
    <scope>IDENTIFICATION</scope>
</reference>
<proteinExistence type="predicted"/>
<keyword evidence="2" id="KW-1185">Reference proteome</keyword>
<organism evidence="1 2">
    <name type="scientific">Oryza glaberrima</name>
    <name type="common">African rice</name>
    <dbReference type="NCBI Taxonomy" id="4538"/>
    <lineage>
        <taxon>Eukaryota</taxon>
        <taxon>Viridiplantae</taxon>
        <taxon>Streptophyta</taxon>
        <taxon>Embryophyta</taxon>
        <taxon>Tracheophyta</taxon>
        <taxon>Spermatophyta</taxon>
        <taxon>Magnoliopsida</taxon>
        <taxon>Liliopsida</taxon>
        <taxon>Poales</taxon>
        <taxon>Poaceae</taxon>
        <taxon>BOP clade</taxon>
        <taxon>Oryzoideae</taxon>
        <taxon>Oryzeae</taxon>
        <taxon>Oryzinae</taxon>
        <taxon>Oryza</taxon>
    </lineage>
</organism>
<sequence>MAAKDAVAVLGDGGGSGGRCCGSARRRRKWRSEAEAFGNGDGGRRSSGLQDLCRQLKILQHNEEAQYDKTVDRTSIT</sequence>
<evidence type="ECO:0000313" key="2">
    <source>
        <dbReference type="Proteomes" id="UP000007306"/>
    </source>
</evidence>
<reference evidence="1 2" key="2">
    <citation type="submission" date="2018-04" db="EMBL/GenBank/DDBJ databases">
        <title>OglaRS2 (Oryza glaberrima Reference Sequence Version 2).</title>
        <authorList>
            <person name="Zhang J."/>
            <person name="Kudrna D."/>
            <person name="Lee S."/>
            <person name="Talag J."/>
            <person name="Rajasekar S."/>
            <person name="Wing R.A."/>
        </authorList>
    </citation>
    <scope>NUCLEOTIDE SEQUENCE [LARGE SCALE GENOMIC DNA]</scope>
    <source>
        <strain evidence="1 2">cv. IRGC 96717</strain>
    </source>
</reference>
<dbReference type="EnsemblPlants" id="ORGLA10G0006400.1">
    <property type="protein sequence ID" value="ORGLA10G0006400.1"/>
    <property type="gene ID" value="ORGLA10G0006400"/>
</dbReference>
<accession>I1QS81</accession>
<protein>
    <submittedName>
        <fullName evidence="1">Uncharacterized protein</fullName>
    </submittedName>
</protein>
<dbReference type="Gramene" id="ORGLA10G0006400.1">
    <property type="protein sequence ID" value="ORGLA10G0006400.1"/>
    <property type="gene ID" value="ORGLA10G0006400"/>
</dbReference>